<dbReference type="OrthoDB" id="3565142at2759"/>
<feature type="compositionally biased region" description="Basic and acidic residues" evidence="1">
    <location>
        <begin position="31"/>
        <end position="48"/>
    </location>
</feature>
<feature type="compositionally biased region" description="Pro residues" evidence="1">
    <location>
        <begin position="219"/>
        <end position="232"/>
    </location>
</feature>
<evidence type="ECO:0000313" key="3">
    <source>
        <dbReference type="Proteomes" id="UP000184330"/>
    </source>
</evidence>
<keyword evidence="3" id="KW-1185">Reference proteome</keyword>
<feature type="compositionally biased region" description="Basic and acidic residues" evidence="1">
    <location>
        <begin position="282"/>
        <end position="294"/>
    </location>
</feature>
<feature type="compositionally biased region" description="Polar residues" evidence="1">
    <location>
        <begin position="107"/>
        <end position="125"/>
    </location>
</feature>
<sequence>MSSFPYFGGPSEDIREYERRQAEELRCYRERDQRRKDAYESISNERSHGRARYTSPVDDLPDMFRHVRVSSPEPPRRSPRAYRTPSPPPPRRSSQVFRSPSPPRTFYKSSNADRSGPTSYYSTSEAYPAEFRTRRAQSPPRPAPRGPSPPPSSRYRSPSPPPRRAYPGFGRVSSPPHRPRSPPPRAYRPEPSRPASPPPRRAYFPPPRPRSPPRRFRSPSPPPPPRHSSPPQPKDENPHGIYTYDDEEPDTIPIAPAPWNNNSTSISRSSLLSFLVRKGVSKETAEREVDKEFAAHAPTRRGGAVEAGPSIAEMRAKAEARKERENRWGGGERREENEGW</sequence>
<dbReference type="Proteomes" id="UP000184330">
    <property type="component" value="Unassembled WGS sequence"/>
</dbReference>
<dbReference type="STRING" id="576137.A0A1L7XY41"/>
<organism evidence="2 3">
    <name type="scientific">Phialocephala subalpina</name>
    <dbReference type="NCBI Taxonomy" id="576137"/>
    <lineage>
        <taxon>Eukaryota</taxon>
        <taxon>Fungi</taxon>
        <taxon>Dikarya</taxon>
        <taxon>Ascomycota</taxon>
        <taxon>Pezizomycotina</taxon>
        <taxon>Leotiomycetes</taxon>
        <taxon>Helotiales</taxon>
        <taxon>Mollisiaceae</taxon>
        <taxon>Phialocephala</taxon>
        <taxon>Phialocephala fortinii species complex</taxon>
    </lineage>
</organism>
<feature type="region of interest" description="Disordered" evidence="1">
    <location>
        <begin position="282"/>
        <end position="340"/>
    </location>
</feature>
<feature type="region of interest" description="Disordered" evidence="1">
    <location>
        <begin position="31"/>
        <end position="265"/>
    </location>
</feature>
<reference evidence="2 3" key="1">
    <citation type="submission" date="2016-03" db="EMBL/GenBank/DDBJ databases">
        <authorList>
            <person name="Ploux O."/>
        </authorList>
    </citation>
    <scope>NUCLEOTIDE SEQUENCE [LARGE SCALE GENOMIC DNA]</scope>
    <source>
        <strain evidence="2 3">UAMH 11012</strain>
    </source>
</reference>
<dbReference type="EMBL" id="FJOG01000084">
    <property type="protein sequence ID" value="CZR69919.1"/>
    <property type="molecule type" value="Genomic_DNA"/>
</dbReference>
<gene>
    <name evidence="2" type="ORF">PAC_19819</name>
</gene>
<protein>
    <submittedName>
        <fullName evidence="2">Uncharacterized protein</fullName>
    </submittedName>
</protein>
<accession>A0A1L7XY41</accession>
<proteinExistence type="predicted"/>
<dbReference type="AlphaFoldDB" id="A0A1L7XY41"/>
<evidence type="ECO:0000256" key="1">
    <source>
        <dbReference type="SAM" id="MobiDB-lite"/>
    </source>
</evidence>
<feature type="compositionally biased region" description="Pro residues" evidence="1">
    <location>
        <begin position="139"/>
        <end position="164"/>
    </location>
</feature>
<feature type="compositionally biased region" description="Pro residues" evidence="1">
    <location>
        <begin position="181"/>
        <end position="210"/>
    </location>
</feature>
<name>A0A1L7XY41_9HELO</name>
<evidence type="ECO:0000313" key="2">
    <source>
        <dbReference type="EMBL" id="CZR69919.1"/>
    </source>
</evidence>
<feature type="compositionally biased region" description="Basic and acidic residues" evidence="1">
    <location>
        <begin position="314"/>
        <end position="340"/>
    </location>
</feature>